<dbReference type="InterPro" id="IPR016195">
    <property type="entry name" value="Pol/histidinol_Pase-like"/>
</dbReference>
<dbReference type="EMBL" id="OUUY01000002">
    <property type="protein sequence ID" value="SPP99581.1"/>
    <property type="molecule type" value="Genomic_DNA"/>
</dbReference>
<dbReference type="GO" id="GO:0035312">
    <property type="term" value="F:5'-3' DNA exonuclease activity"/>
    <property type="evidence" value="ECO:0007669"/>
    <property type="project" value="TreeGrafter"/>
</dbReference>
<dbReference type="InterPro" id="IPR052018">
    <property type="entry name" value="PHP_domain"/>
</dbReference>
<dbReference type="Pfam" id="PF02811">
    <property type="entry name" value="PHP"/>
    <property type="match status" value="1"/>
</dbReference>
<accession>A0A2U3QDS4</accession>
<reference evidence="3" key="1">
    <citation type="submission" date="2018-03" db="EMBL/GenBank/DDBJ databases">
        <authorList>
            <person name="Zecchin S."/>
        </authorList>
    </citation>
    <scope>NUCLEOTIDE SEQUENCE [LARGE SCALE GENOMIC DNA]</scope>
</reference>
<proteinExistence type="predicted"/>
<dbReference type="PANTHER" id="PTHR42924">
    <property type="entry name" value="EXONUCLEASE"/>
    <property type="match status" value="1"/>
</dbReference>
<dbReference type="AlphaFoldDB" id="A0A2U3QDS4"/>
<dbReference type="OrthoDB" id="9775360at2"/>
<feature type="domain" description="Polymerase/histidinol phosphatase N-terminal" evidence="1">
    <location>
        <begin position="5"/>
        <end position="73"/>
    </location>
</feature>
<evidence type="ECO:0000313" key="3">
    <source>
        <dbReference type="Proteomes" id="UP000245125"/>
    </source>
</evidence>
<keyword evidence="3" id="KW-1185">Reference proteome</keyword>
<dbReference type="PANTHER" id="PTHR42924:SF3">
    <property type="entry name" value="POLYMERASE_HISTIDINOL PHOSPHATASE N-TERMINAL DOMAIN-CONTAINING PROTEIN"/>
    <property type="match status" value="1"/>
</dbReference>
<sequence>MLFKIDLHVHSKYSGDTDSDPEECVVRAVEQGLNGLAFTEHYSYEASEHAESMREKYEDVITIFRGVEYSAEEGHCLIFGVNADRLLSPYTPIEDVLKVVNEEGGVVIPSHPFRRGNSLGEMLLTLTGLCAIEGFNGANMRAFNDKAIEAAGELGISYTGGSDAHEPREVGSCFTEFREMVSHDNFIDLLKSGRYQGIDTRKVSKSRWFF</sequence>
<dbReference type="CDD" id="cd07432">
    <property type="entry name" value="PHP_HisPPase"/>
    <property type="match status" value="1"/>
</dbReference>
<dbReference type="GO" id="GO:0004534">
    <property type="term" value="F:5'-3' RNA exonuclease activity"/>
    <property type="evidence" value="ECO:0007669"/>
    <property type="project" value="TreeGrafter"/>
</dbReference>
<organism evidence="2 3">
    <name type="scientific">Candidatus Sulfobium mesophilum</name>
    <dbReference type="NCBI Taxonomy" id="2016548"/>
    <lineage>
        <taxon>Bacteria</taxon>
        <taxon>Pseudomonadati</taxon>
        <taxon>Nitrospirota</taxon>
        <taxon>Nitrospiria</taxon>
        <taxon>Nitrospirales</taxon>
        <taxon>Nitrospiraceae</taxon>
        <taxon>Candidatus Sulfobium</taxon>
    </lineage>
</organism>
<dbReference type="InterPro" id="IPR004013">
    <property type="entry name" value="PHP_dom"/>
</dbReference>
<dbReference type="SMART" id="SM00481">
    <property type="entry name" value="POLIIIAc"/>
    <property type="match status" value="1"/>
</dbReference>
<dbReference type="Pfam" id="PF13263">
    <property type="entry name" value="PHP_C"/>
    <property type="match status" value="1"/>
</dbReference>
<dbReference type="SUPFAM" id="SSF89550">
    <property type="entry name" value="PHP domain-like"/>
    <property type="match status" value="1"/>
</dbReference>
<name>A0A2U3QDS4_9BACT</name>
<dbReference type="Gene3D" id="3.20.20.140">
    <property type="entry name" value="Metal-dependent hydrolases"/>
    <property type="match status" value="1"/>
</dbReference>
<evidence type="ECO:0000259" key="1">
    <source>
        <dbReference type="SMART" id="SM00481"/>
    </source>
</evidence>
<evidence type="ECO:0000313" key="2">
    <source>
        <dbReference type="EMBL" id="SPP99581.1"/>
    </source>
</evidence>
<protein>
    <submittedName>
        <fullName evidence="2">Putative metal-dependent phosphoesterase, PHP family</fullName>
    </submittedName>
</protein>
<dbReference type="Proteomes" id="UP000245125">
    <property type="component" value="Unassembled WGS sequence"/>
</dbReference>
<gene>
    <name evidence="2" type="ORF">NBG4_100021</name>
</gene>
<dbReference type="InterPro" id="IPR003141">
    <property type="entry name" value="Pol/His_phosphatase_N"/>
</dbReference>